<evidence type="ECO:0000313" key="1">
    <source>
        <dbReference type="EMBL" id="NJB91514.1"/>
    </source>
</evidence>
<sequence>MTIRNPYSYVLLRYRHDPLSGEFLNVGVILYAPETRFLGAKMRKTLGRLGKAFPGIQKAEVTQALGAIERAIDRKRKQLKEQYLFGDDLKDALAIASSVLPVDDSSYVWSPLRTGLTDDPTKALQIIYDRFVSQYDEENKSGRDDAAVWQPVKEILSARNLIDRLHPKTITSPVDEVEFVNAWKNGVWHCYQPLSFDLSTSEGIREKAARWSGHMTGLSKSDEHIQPYFIVGAPAHAELKKDYSRAIELLKASALEPRVFEENQSDELADLIASQMNRSARA</sequence>
<evidence type="ECO:0008006" key="3">
    <source>
        <dbReference type="Google" id="ProtNLM"/>
    </source>
</evidence>
<proteinExistence type="predicted"/>
<protein>
    <recommendedName>
        <fullName evidence="3">DUF3037 domain-containing protein</fullName>
    </recommendedName>
</protein>
<dbReference type="EMBL" id="JAATIT010000007">
    <property type="protein sequence ID" value="NJB91514.1"/>
    <property type="molecule type" value="Genomic_DNA"/>
</dbReference>
<dbReference type="Pfam" id="PF11236">
    <property type="entry name" value="DUF3037"/>
    <property type="match status" value="1"/>
</dbReference>
<dbReference type="RefSeq" id="WP_167922872.1">
    <property type="nucleotide sequence ID" value="NZ_JAATIT010000007.1"/>
</dbReference>
<reference evidence="1 2" key="1">
    <citation type="submission" date="2020-03" db="EMBL/GenBank/DDBJ databases">
        <title>Genomic Encyclopedia of Type Strains, Phase IV (KMG-IV): sequencing the most valuable type-strain genomes for metagenomic binning, comparative biology and taxonomic classification.</title>
        <authorList>
            <person name="Goeker M."/>
        </authorList>
    </citation>
    <scope>NUCLEOTIDE SEQUENCE [LARGE SCALE GENOMIC DNA]</scope>
    <source>
        <strain evidence="1 2">DSM 25229</strain>
    </source>
</reference>
<accession>A0A7X5XV70</accession>
<organism evidence="1 2">
    <name type="scientific">Sphingopyxis italica</name>
    <dbReference type="NCBI Taxonomy" id="1129133"/>
    <lineage>
        <taxon>Bacteria</taxon>
        <taxon>Pseudomonadati</taxon>
        <taxon>Pseudomonadota</taxon>
        <taxon>Alphaproteobacteria</taxon>
        <taxon>Sphingomonadales</taxon>
        <taxon>Sphingomonadaceae</taxon>
        <taxon>Sphingopyxis</taxon>
    </lineage>
</organism>
<evidence type="ECO:0000313" key="2">
    <source>
        <dbReference type="Proteomes" id="UP000535078"/>
    </source>
</evidence>
<dbReference type="AlphaFoldDB" id="A0A7X5XV70"/>
<dbReference type="Proteomes" id="UP000535078">
    <property type="component" value="Unassembled WGS sequence"/>
</dbReference>
<gene>
    <name evidence="1" type="ORF">GGR90_003726</name>
</gene>
<keyword evidence="2" id="KW-1185">Reference proteome</keyword>
<name>A0A7X5XV70_9SPHN</name>
<comment type="caution">
    <text evidence="1">The sequence shown here is derived from an EMBL/GenBank/DDBJ whole genome shotgun (WGS) entry which is preliminary data.</text>
</comment>
<dbReference type="InterPro" id="IPR021398">
    <property type="entry name" value="DUF3037"/>
</dbReference>